<name>A0A2P2J2X4_RHIMU</name>
<accession>A0A2P2J2X4</accession>
<evidence type="ECO:0000313" key="1">
    <source>
        <dbReference type="EMBL" id="MBW87822.1"/>
    </source>
</evidence>
<protein>
    <submittedName>
        <fullName evidence="1">Uncharacterized protein</fullName>
    </submittedName>
</protein>
<dbReference type="EMBL" id="GGEC01007339">
    <property type="protein sequence ID" value="MBW87822.1"/>
    <property type="molecule type" value="Transcribed_RNA"/>
</dbReference>
<proteinExistence type="predicted"/>
<dbReference type="AlphaFoldDB" id="A0A2P2J2X4"/>
<sequence>MNNNNFPNEGKAYRALAHINRTVLY</sequence>
<reference evidence="1" key="1">
    <citation type="submission" date="2018-02" db="EMBL/GenBank/DDBJ databases">
        <title>Rhizophora mucronata_Transcriptome.</title>
        <authorList>
            <person name="Meera S.P."/>
            <person name="Sreeshan A."/>
            <person name="Augustine A."/>
        </authorList>
    </citation>
    <scope>NUCLEOTIDE SEQUENCE</scope>
    <source>
        <tissue evidence="1">Leaf</tissue>
    </source>
</reference>
<organism evidence="1">
    <name type="scientific">Rhizophora mucronata</name>
    <name type="common">Asiatic mangrove</name>
    <dbReference type="NCBI Taxonomy" id="61149"/>
    <lineage>
        <taxon>Eukaryota</taxon>
        <taxon>Viridiplantae</taxon>
        <taxon>Streptophyta</taxon>
        <taxon>Embryophyta</taxon>
        <taxon>Tracheophyta</taxon>
        <taxon>Spermatophyta</taxon>
        <taxon>Magnoliopsida</taxon>
        <taxon>eudicotyledons</taxon>
        <taxon>Gunneridae</taxon>
        <taxon>Pentapetalae</taxon>
        <taxon>rosids</taxon>
        <taxon>fabids</taxon>
        <taxon>Malpighiales</taxon>
        <taxon>Rhizophoraceae</taxon>
        <taxon>Rhizophora</taxon>
    </lineage>
</organism>